<keyword evidence="7" id="KW-1185">Reference proteome</keyword>
<dbReference type="AlphaFoldDB" id="A0A1L0B455"/>
<keyword evidence="5" id="KW-0496">Mitochondrion</keyword>
<keyword evidence="5" id="KW-0999">Mitochondrion inner membrane</keyword>
<dbReference type="Proteomes" id="UP000183365">
    <property type="component" value="Unassembled WGS sequence"/>
</dbReference>
<dbReference type="GO" id="GO:0033617">
    <property type="term" value="P:mitochondrial respiratory chain complex IV assembly"/>
    <property type="evidence" value="ECO:0007669"/>
    <property type="project" value="TreeGrafter"/>
</dbReference>
<feature type="transmembrane region" description="Helical" evidence="5">
    <location>
        <begin position="400"/>
        <end position="421"/>
    </location>
</feature>
<accession>A0A1L0B455</accession>
<evidence type="ECO:0000256" key="4">
    <source>
        <dbReference type="ARBA" id="ARBA00023136"/>
    </source>
</evidence>
<dbReference type="PROSITE" id="PS50895">
    <property type="entry name" value="SURF1"/>
    <property type="match status" value="1"/>
</dbReference>
<dbReference type="Pfam" id="PF02104">
    <property type="entry name" value="SURF1"/>
    <property type="match status" value="1"/>
</dbReference>
<evidence type="ECO:0000256" key="3">
    <source>
        <dbReference type="ARBA" id="ARBA00022989"/>
    </source>
</evidence>
<gene>
    <name evidence="6" type="ORF">HGUI_02788</name>
</gene>
<dbReference type="PANTHER" id="PTHR23427">
    <property type="entry name" value="SURFEIT LOCUS PROTEIN"/>
    <property type="match status" value="1"/>
</dbReference>
<evidence type="ECO:0000256" key="1">
    <source>
        <dbReference type="ARBA" id="ARBA00004370"/>
    </source>
</evidence>
<dbReference type="PANTHER" id="PTHR23427:SF2">
    <property type="entry name" value="SURFEIT LOCUS PROTEIN 1"/>
    <property type="match status" value="1"/>
</dbReference>
<organism evidence="6 7">
    <name type="scientific">Hanseniaspora guilliermondii</name>
    <dbReference type="NCBI Taxonomy" id="56406"/>
    <lineage>
        <taxon>Eukaryota</taxon>
        <taxon>Fungi</taxon>
        <taxon>Dikarya</taxon>
        <taxon>Ascomycota</taxon>
        <taxon>Saccharomycotina</taxon>
        <taxon>Saccharomycetes</taxon>
        <taxon>Saccharomycodales</taxon>
        <taxon>Saccharomycodaceae</taxon>
        <taxon>Hanseniaspora</taxon>
    </lineage>
</organism>
<dbReference type="OrthoDB" id="10040024at2759"/>
<comment type="function">
    <text evidence="5">Probably involved in the biogenesis of the COX complex.</text>
</comment>
<keyword evidence="4 5" id="KW-0472">Membrane</keyword>
<keyword evidence="2 5" id="KW-0812">Transmembrane</keyword>
<evidence type="ECO:0000256" key="2">
    <source>
        <dbReference type="ARBA" id="ARBA00022692"/>
    </source>
</evidence>
<proteinExistence type="inferred from homology"/>
<feature type="transmembrane region" description="Helical" evidence="5">
    <location>
        <begin position="86"/>
        <end position="109"/>
    </location>
</feature>
<comment type="similarity">
    <text evidence="5">Belongs to the SURF1 family.</text>
</comment>
<protein>
    <recommendedName>
        <fullName evidence="5">SURF1-like protein</fullName>
    </recommendedName>
</protein>
<dbReference type="InterPro" id="IPR002994">
    <property type="entry name" value="Surf1/Shy1"/>
</dbReference>
<reference evidence="7" key="1">
    <citation type="submission" date="2016-11" db="EMBL/GenBank/DDBJ databases">
        <authorList>
            <person name="Guldener U."/>
        </authorList>
    </citation>
    <scope>NUCLEOTIDE SEQUENCE [LARGE SCALE GENOMIC DNA]</scope>
</reference>
<dbReference type="GO" id="GO:0005743">
    <property type="term" value="C:mitochondrial inner membrane"/>
    <property type="evidence" value="ECO:0007669"/>
    <property type="project" value="UniProtKB-SubCell"/>
</dbReference>
<sequence length="448" mass="52328">MLNRNKLIKVIPNQVTLLRTNQIRLLSKNSPILSLSIPSIKTFKHEFHISAYSLYKTPRTDWVPMKTTKNYLQEMKKDDQEGNAAFVLRYVIWVLLIAMPLIALRLAYWQYKRLQWKTQLIIDCEERLESPPIKQDEMLNNLMNGEDLEKLEYMMKNDPEAFEEYVFKFNKNIEDNHMYRIVELVGEWDYSRELFVGPKVKEQQKGYKLICPFVLKGGKYDGQRIFVERGWVSEQNVVPYLRKMKSLSCPEGIIKVKGFMKFARPLSHGQFIRQDKDSRNWQVVDLPDMLIEAGCCIPLYCQQLSDLYDHEYIATIKDIPTNSEKIKPPSIMKRAFNWTFRRNNSIQKSIVDANECSTAGKIIEIKDVADHSFQHDTHQFIAAGVPLGEDAVLNLSNSHFQYMVTWALLAISSGIALFVFVSRQRKAGLVKFQDMKKFKEKRSKKIFG</sequence>
<dbReference type="VEuPathDB" id="FungiDB:HGUI_02788"/>
<evidence type="ECO:0000313" key="7">
    <source>
        <dbReference type="Proteomes" id="UP000183365"/>
    </source>
</evidence>
<dbReference type="EMBL" id="FQNF01000055">
    <property type="protein sequence ID" value="SGZ40588.1"/>
    <property type="molecule type" value="Genomic_DNA"/>
</dbReference>
<name>A0A1L0B455_9ASCO</name>
<comment type="subcellular location">
    <subcellularLocation>
        <location evidence="1">Membrane</location>
    </subcellularLocation>
    <subcellularLocation>
        <location evidence="5">Mitochondrion inner membrane</location>
        <topology evidence="5">Multi-pass membrane protein</topology>
    </subcellularLocation>
</comment>
<keyword evidence="3 5" id="KW-1133">Transmembrane helix</keyword>
<dbReference type="CDD" id="cd06662">
    <property type="entry name" value="SURF1"/>
    <property type="match status" value="1"/>
</dbReference>
<evidence type="ECO:0000313" key="6">
    <source>
        <dbReference type="EMBL" id="SGZ40588.1"/>
    </source>
</evidence>
<dbReference type="InterPro" id="IPR045214">
    <property type="entry name" value="Surf1/Surf4"/>
</dbReference>
<evidence type="ECO:0000256" key="5">
    <source>
        <dbReference type="RuleBase" id="RU363076"/>
    </source>
</evidence>